<keyword evidence="2" id="KW-1185">Reference proteome</keyword>
<dbReference type="Pfam" id="PF21983">
    <property type="entry name" value="NikA-like"/>
    <property type="match status" value="1"/>
</dbReference>
<reference evidence="1" key="1">
    <citation type="submission" date="2022-06" db="EMBL/GenBank/DDBJ databases">
        <title>Aquibacillus sp. a new bacterium isolated from soil saline samples.</title>
        <authorList>
            <person name="Galisteo C."/>
            <person name="De La Haba R."/>
            <person name="Sanchez-Porro C."/>
            <person name="Ventosa A."/>
        </authorList>
    </citation>
    <scope>NUCLEOTIDE SEQUENCE</scope>
    <source>
        <strain evidence="1">JCM 12387</strain>
    </source>
</reference>
<proteinExistence type="predicted"/>
<accession>A0A9X3WQ82</accession>
<dbReference type="Proteomes" id="UP001145072">
    <property type="component" value="Unassembled WGS sequence"/>
</dbReference>
<comment type="caution">
    <text evidence="1">The sequence shown here is derived from an EMBL/GenBank/DDBJ whole genome shotgun (WGS) entry which is preliminary data.</text>
</comment>
<gene>
    <name evidence="1" type="primary">mobC</name>
    <name evidence="1" type="ORF">NC661_21195</name>
</gene>
<name>A0A9X3WQ82_9BACI</name>
<dbReference type="AlphaFoldDB" id="A0A9X3WQ82"/>
<dbReference type="RefSeq" id="WP_272480068.1">
    <property type="nucleotide sequence ID" value="NZ_JAMQJZ010000035.1"/>
</dbReference>
<sequence length="107" mass="12245">MSENRKRRKMVSIRLSEEEFTDLKEKADTLGETVPAFLRKKALGQRVRSPLVDREAGLEMAKQLRAIGNNVNQIARKVNQGDPQVDLTAIRKELNEIWQSLSSKLQK</sequence>
<protein>
    <submittedName>
        <fullName evidence="1">Plasmid mobilization relaxosome protein MobC</fullName>
    </submittedName>
</protein>
<dbReference type="EMBL" id="JAMQJZ010000035">
    <property type="protein sequence ID" value="MDC3422863.1"/>
    <property type="molecule type" value="Genomic_DNA"/>
</dbReference>
<dbReference type="InterPro" id="IPR053842">
    <property type="entry name" value="NikA-like"/>
</dbReference>
<organism evidence="1 2">
    <name type="scientific">Aquibacillus koreensis</name>
    <dbReference type="NCBI Taxonomy" id="279446"/>
    <lineage>
        <taxon>Bacteria</taxon>
        <taxon>Bacillati</taxon>
        <taxon>Bacillota</taxon>
        <taxon>Bacilli</taxon>
        <taxon>Bacillales</taxon>
        <taxon>Bacillaceae</taxon>
        <taxon>Aquibacillus</taxon>
    </lineage>
</organism>
<evidence type="ECO:0000313" key="2">
    <source>
        <dbReference type="Proteomes" id="UP001145072"/>
    </source>
</evidence>
<evidence type="ECO:0000313" key="1">
    <source>
        <dbReference type="EMBL" id="MDC3422863.1"/>
    </source>
</evidence>